<dbReference type="GO" id="GO:0005085">
    <property type="term" value="F:guanyl-nucleotide exchange factor activity"/>
    <property type="evidence" value="ECO:0007669"/>
    <property type="project" value="TreeGrafter"/>
</dbReference>
<dbReference type="PANTHER" id="PTHR12761:SF1">
    <property type="entry name" value="BLOC-3 COMPLEX MEMBER HPS1"/>
    <property type="match status" value="1"/>
</dbReference>
<name>A0A8B7ZYF0_ACAPL</name>
<dbReference type="RefSeq" id="XP_022110116.1">
    <property type="nucleotide sequence ID" value="XM_022254424.1"/>
</dbReference>
<evidence type="ECO:0000259" key="2">
    <source>
        <dbReference type="Pfam" id="PF19037"/>
    </source>
</evidence>
<feature type="compositionally biased region" description="Polar residues" evidence="1">
    <location>
        <begin position="262"/>
        <end position="274"/>
    </location>
</feature>
<dbReference type="KEGG" id="aplc:110989794"/>
<feature type="domain" description="FUZ/MON1/HPS1 third Longin" evidence="3">
    <location>
        <begin position="609"/>
        <end position="761"/>
    </location>
</feature>
<dbReference type="RefSeq" id="XP_022110115.1">
    <property type="nucleotide sequence ID" value="XM_022254423.1"/>
</dbReference>
<dbReference type="InterPro" id="IPR043971">
    <property type="entry name" value="FUZ/MON1/HPS1_longin_2"/>
</dbReference>
<sequence>MKGTVVMRNPSMPDIVFLTADKAFISHMNQLAIGKKLTTEEEVDKDHLDISIATQYFSPIVASYASLASELHSPYSLIRTQNDFLFVLKQCDDHLYIAVNGDGIETEVFLQRKLQVLHRLVSFYYGPISDQLRPDSVTERQRVWEELTRLIDTWTELYNKEQCFLVEAIERLQVNQTVNEICIGALETVLRRLRSVGEKYAVHAMLMVDAKLLALYSSRKASELQSSDILIATLLAQSFYYAKESSESFVTQSVQHCEWPDSSLNPQLSSNSDEYLSADDGSAYYSPDDSDNDASDIDTTGRFGTQVQACPMNREHLANMEDKGAAVDGTSSSDGEAELRQETFYTPPISVTPVKPRSKSVRVQEPYSSKDSNECGQALPVADTVSVSGSVIASENLDSDKRDCVRMPAFLQQPFCNCAPHILQFVPVLPGTTMVIVSQVRVQLAKLINNALYLLNLISQPRSEVTEVQQSFSLRTLSEALENVIKQICEHAKKFKTSSMLRHQSELKECWQHVKRFGLQTYLDTSKTSSMAPRLEAALSEMMRILKVIFKARYFNVKSSPEGVSKKYAETIKESQQLLRESLFHYQQYLSIKAQRNITMTTYLEDFPGLVHFVHVDRKTDQITAPSLGTLGLLNKENRGQDSAALVKEKVWSIVPMMHDYLMQGYYTAAVRHGDFYFTYYLYFEDVTGKLVAAQRPIKMEHTDLPGILTGTFFKELVHRCFPGIPTGFVRCCELLCIHLSVVPIQYVTAHARRLCASLWETSGEVAAPVNLL</sequence>
<evidence type="ECO:0000313" key="5">
    <source>
        <dbReference type="RefSeq" id="XP_022110115.1"/>
    </source>
</evidence>
<evidence type="ECO:0000313" key="4">
    <source>
        <dbReference type="Proteomes" id="UP000694845"/>
    </source>
</evidence>
<dbReference type="PANTHER" id="PTHR12761">
    <property type="entry name" value="HERMANSKY-PUDLAK SYNDROME PROTEIN 1"/>
    <property type="match status" value="1"/>
</dbReference>
<dbReference type="CTD" id="3257"/>
<feature type="region of interest" description="Disordered" evidence="1">
    <location>
        <begin position="262"/>
        <end position="300"/>
    </location>
</feature>
<dbReference type="RefSeq" id="XP_022110117.1">
    <property type="nucleotide sequence ID" value="XM_022254425.1"/>
</dbReference>
<protein>
    <submittedName>
        <fullName evidence="5 6">Hermansky-Pudlak syndrome 1 protein homolog</fullName>
    </submittedName>
</protein>
<dbReference type="GeneID" id="110989794"/>
<proteinExistence type="predicted"/>
<dbReference type="GO" id="GO:0031085">
    <property type="term" value="C:BLOC-3 complex"/>
    <property type="evidence" value="ECO:0007669"/>
    <property type="project" value="TreeGrafter"/>
</dbReference>
<feature type="region of interest" description="Disordered" evidence="1">
    <location>
        <begin position="348"/>
        <end position="375"/>
    </location>
</feature>
<dbReference type="Proteomes" id="UP000694845">
    <property type="component" value="Unplaced"/>
</dbReference>
<evidence type="ECO:0000256" key="1">
    <source>
        <dbReference type="SAM" id="MobiDB-lite"/>
    </source>
</evidence>
<dbReference type="OMA" id="GLVHFMY"/>
<reference evidence="5 6" key="1">
    <citation type="submission" date="2025-04" db="UniProtKB">
        <authorList>
            <consortium name="RefSeq"/>
        </authorList>
    </citation>
    <scope>IDENTIFICATION</scope>
</reference>
<dbReference type="InterPro" id="IPR026053">
    <property type="entry name" value="HPS1"/>
</dbReference>
<dbReference type="InterPro" id="IPR043970">
    <property type="entry name" value="FUZ/MON1/HPS1_longin_3"/>
</dbReference>
<dbReference type="AlphaFoldDB" id="A0A8B7ZYF0"/>
<keyword evidence="4" id="KW-1185">Reference proteome</keyword>
<dbReference type="GO" id="GO:0016192">
    <property type="term" value="P:vesicle-mediated transport"/>
    <property type="evidence" value="ECO:0007669"/>
    <property type="project" value="InterPro"/>
</dbReference>
<gene>
    <name evidence="5 6 7" type="primary">LOC110989794</name>
</gene>
<organism evidence="4 7">
    <name type="scientific">Acanthaster planci</name>
    <name type="common">Crown-of-thorns starfish</name>
    <dbReference type="NCBI Taxonomy" id="133434"/>
    <lineage>
        <taxon>Eukaryota</taxon>
        <taxon>Metazoa</taxon>
        <taxon>Echinodermata</taxon>
        <taxon>Eleutherozoa</taxon>
        <taxon>Asterozoa</taxon>
        <taxon>Asteroidea</taxon>
        <taxon>Valvatacea</taxon>
        <taxon>Valvatida</taxon>
        <taxon>Acanthasteridae</taxon>
        <taxon>Acanthaster</taxon>
    </lineage>
</organism>
<dbReference type="Pfam" id="PF19038">
    <property type="entry name" value="Fuz_longin_3"/>
    <property type="match status" value="1"/>
</dbReference>
<feature type="domain" description="FUZ/MON1/HPS1 second Longin" evidence="2">
    <location>
        <begin position="201"/>
        <end position="244"/>
    </location>
</feature>
<dbReference type="OrthoDB" id="10255234at2759"/>
<evidence type="ECO:0000259" key="3">
    <source>
        <dbReference type="Pfam" id="PF19038"/>
    </source>
</evidence>
<evidence type="ECO:0000313" key="7">
    <source>
        <dbReference type="RefSeq" id="XP_022110117.1"/>
    </source>
</evidence>
<accession>A0A8B7ZYF0</accession>
<evidence type="ECO:0000313" key="6">
    <source>
        <dbReference type="RefSeq" id="XP_022110116.1"/>
    </source>
</evidence>
<dbReference type="Pfam" id="PF19037">
    <property type="entry name" value="Fuz_longin_2"/>
    <property type="match status" value="1"/>
</dbReference>